<evidence type="ECO:0000313" key="2">
    <source>
        <dbReference type="EMBL" id="QPC82914.1"/>
    </source>
</evidence>
<dbReference type="EMBL" id="CP062983">
    <property type="protein sequence ID" value="QPC82914.1"/>
    <property type="molecule type" value="Genomic_DNA"/>
</dbReference>
<sequence>MGKKIGRVLLIVIINVVVIVALLEIGLRLLAPNLPGQIGVAARYVTTGQPYSESWTPAWQRSSDHFYALRPGLEDDLQYGSATVSFHVSTIELWEGGGIGFRTDPVDFAPDAVVVGDSFGFCFTERVDCWVDQLSAATGKRLVNLSQPVTGTTSHERILRDFGAPLEPPLVLWQFFGNDFNDDYGLAVSRDEVADVAAEAETEAANDSGLGDWLRHNSATYAVIETLFTGLYLGTPESEALYIKPLSVTYGSNNEYLLQFGGAYEQSALDMSLEQNQIGLGLSRQAFEDAQALVAGWGGEIAVIIMPTREEVYAHLTAPIMGQDAVDRLASARIAMHDLCDALSLRCYDPIEPFTERALQGEALYHSDDMHLNAHGNAVLADLLQDWLDW</sequence>
<evidence type="ECO:0000256" key="1">
    <source>
        <dbReference type="SAM" id="Phobius"/>
    </source>
</evidence>
<keyword evidence="3" id="KW-1185">Reference proteome</keyword>
<organism evidence="2 3">
    <name type="scientific">Phototrophicus methaneseepsis</name>
    <dbReference type="NCBI Taxonomy" id="2710758"/>
    <lineage>
        <taxon>Bacteria</taxon>
        <taxon>Bacillati</taxon>
        <taxon>Chloroflexota</taxon>
        <taxon>Candidatus Thermofontia</taxon>
        <taxon>Phototrophicales</taxon>
        <taxon>Phototrophicaceae</taxon>
        <taxon>Phototrophicus</taxon>
    </lineage>
</organism>
<name>A0A7S8E9L0_9CHLR</name>
<keyword evidence="1" id="KW-1133">Transmembrane helix</keyword>
<dbReference type="KEGG" id="pmet:G4Y79_00650"/>
<evidence type="ECO:0000313" key="3">
    <source>
        <dbReference type="Proteomes" id="UP000594468"/>
    </source>
</evidence>
<dbReference type="InterPro" id="IPR036514">
    <property type="entry name" value="SGNH_hydro_sf"/>
</dbReference>
<dbReference type="AlphaFoldDB" id="A0A7S8E9L0"/>
<proteinExistence type="predicted"/>
<protein>
    <recommendedName>
        <fullName evidence="4">AlgX/AlgJ SGNH hydrolase-like domain-containing protein</fullName>
    </recommendedName>
</protein>
<keyword evidence="1" id="KW-0812">Transmembrane</keyword>
<keyword evidence="1" id="KW-0472">Membrane</keyword>
<dbReference type="SUPFAM" id="SSF52266">
    <property type="entry name" value="SGNH hydrolase"/>
    <property type="match status" value="1"/>
</dbReference>
<evidence type="ECO:0008006" key="4">
    <source>
        <dbReference type="Google" id="ProtNLM"/>
    </source>
</evidence>
<dbReference type="RefSeq" id="WP_195170983.1">
    <property type="nucleotide sequence ID" value="NZ_CP062983.1"/>
</dbReference>
<reference evidence="2 3" key="1">
    <citation type="submission" date="2020-02" db="EMBL/GenBank/DDBJ databases">
        <authorList>
            <person name="Zheng R.K."/>
            <person name="Sun C.M."/>
        </authorList>
    </citation>
    <scope>NUCLEOTIDE SEQUENCE [LARGE SCALE GENOMIC DNA]</scope>
    <source>
        <strain evidence="3">rifampicinis</strain>
    </source>
</reference>
<feature type="transmembrane region" description="Helical" evidence="1">
    <location>
        <begin position="7"/>
        <end position="27"/>
    </location>
</feature>
<dbReference type="Gene3D" id="3.40.50.1110">
    <property type="entry name" value="SGNH hydrolase"/>
    <property type="match status" value="1"/>
</dbReference>
<gene>
    <name evidence="2" type="ORF">G4Y79_00650</name>
</gene>
<accession>A0A7S8E9L0</accession>
<dbReference type="Proteomes" id="UP000594468">
    <property type="component" value="Chromosome"/>
</dbReference>